<comment type="similarity">
    <text evidence="2">Belongs to the DDRGK1 family.</text>
</comment>
<reference evidence="13 14" key="1">
    <citation type="submission" date="2015-07" db="EMBL/GenBank/DDBJ databases">
        <title>The genome of Melipona quadrifasciata.</title>
        <authorList>
            <person name="Pan H."/>
            <person name="Kapheim K."/>
        </authorList>
    </citation>
    <scope>NUCLEOTIDE SEQUENCE [LARGE SCALE GENOMIC DNA]</scope>
    <source>
        <strain evidence="13">0111107301</strain>
        <tissue evidence="13">Whole body</tissue>
    </source>
</reference>
<dbReference type="STRING" id="166423.A0A0N0U7B6"/>
<dbReference type="FunFam" id="1.10.10.10:FF:000143">
    <property type="entry name" value="DDRGK domain-containing protein 1"/>
    <property type="match status" value="1"/>
</dbReference>
<evidence type="ECO:0000256" key="1">
    <source>
        <dbReference type="ARBA" id="ARBA00004389"/>
    </source>
</evidence>
<dbReference type="Gene3D" id="1.10.10.10">
    <property type="entry name" value="Winged helix-like DNA-binding domain superfamily/Winged helix DNA-binding domain"/>
    <property type="match status" value="1"/>
</dbReference>
<dbReference type="InterPro" id="IPR036388">
    <property type="entry name" value="WH-like_DNA-bd_sf"/>
</dbReference>
<comment type="subcellular location">
    <subcellularLocation>
        <location evidence="1">Endoplasmic reticulum membrane</location>
        <topology evidence="1">Single-pass membrane protein</topology>
    </subcellularLocation>
</comment>
<proteinExistence type="inferred from homology"/>
<dbReference type="InterPro" id="IPR036390">
    <property type="entry name" value="WH_DNA-bd_sf"/>
</dbReference>
<evidence type="ECO:0000256" key="2">
    <source>
        <dbReference type="ARBA" id="ARBA00009829"/>
    </source>
</evidence>
<organism evidence="13 14">
    <name type="scientific">Melipona quadrifasciata</name>
    <dbReference type="NCBI Taxonomy" id="166423"/>
    <lineage>
        <taxon>Eukaryota</taxon>
        <taxon>Metazoa</taxon>
        <taxon>Ecdysozoa</taxon>
        <taxon>Arthropoda</taxon>
        <taxon>Hexapoda</taxon>
        <taxon>Insecta</taxon>
        <taxon>Pterygota</taxon>
        <taxon>Neoptera</taxon>
        <taxon>Endopterygota</taxon>
        <taxon>Hymenoptera</taxon>
        <taxon>Apocrita</taxon>
        <taxon>Aculeata</taxon>
        <taxon>Apoidea</taxon>
        <taxon>Anthophila</taxon>
        <taxon>Apidae</taxon>
        <taxon>Melipona</taxon>
    </lineage>
</organism>
<keyword evidence="7 12" id="KW-1133">Transmembrane helix</keyword>
<evidence type="ECO:0000256" key="11">
    <source>
        <dbReference type="SAM" id="MobiDB-lite"/>
    </source>
</evidence>
<evidence type="ECO:0000256" key="12">
    <source>
        <dbReference type="SAM" id="Phobius"/>
    </source>
</evidence>
<dbReference type="Pfam" id="PF09756">
    <property type="entry name" value="DDRGK"/>
    <property type="match status" value="1"/>
</dbReference>
<evidence type="ECO:0000313" key="14">
    <source>
        <dbReference type="Proteomes" id="UP000053105"/>
    </source>
</evidence>
<keyword evidence="4 12" id="KW-0812">Transmembrane</keyword>
<dbReference type="OrthoDB" id="2285710at2759"/>
<comment type="function">
    <text evidence="9">Substrate adapter for ufmylation, the covalent attachment of the ubiquitin-like modifier UFM1 to substrate proteins. Required for ufmylation of Atg9; protects the nervous system during aging, possibly by stabilizing Atg9 and supporting its function.</text>
</comment>
<dbReference type="InterPro" id="IPR019153">
    <property type="entry name" value="DDRGK_dom-contain"/>
</dbReference>
<dbReference type="Proteomes" id="UP000053105">
    <property type="component" value="Unassembled WGS sequence"/>
</dbReference>
<evidence type="ECO:0000256" key="8">
    <source>
        <dbReference type="ARBA" id="ARBA00023136"/>
    </source>
</evidence>
<evidence type="ECO:0000256" key="10">
    <source>
        <dbReference type="ARBA" id="ARBA00049687"/>
    </source>
</evidence>
<dbReference type="AlphaFoldDB" id="A0A0N0U7B6"/>
<dbReference type="SUPFAM" id="SSF46785">
    <property type="entry name" value="Winged helix' DNA-binding domain"/>
    <property type="match status" value="1"/>
</dbReference>
<dbReference type="GO" id="GO:0044389">
    <property type="term" value="F:ubiquitin-like protein ligase binding"/>
    <property type="evidence" value="ECO:0007669"/>
    <property type="project" value="TreeGrafter"/>
</dbReference>
<sequence>MDVTLLVSFAVLIIALIIGITVFLDQKSDVYYLKKKTSNVSFSKCVLAKKKQTNLAERVAQGRPIRRVAGQRNARRRMQATTSQQIEEDDSESEDETNDEAEVKPTTPDFKMGAKKRAKLAAKSEKRAQREIAEREREERKKREQLLQEERDKQSERERAEELRQEEAERKAREEKERKEYEEYLKMKKTFNVEEEGYDQEDKEDGENLLQEFIQYIKQNKVVVLEDLAAHFGLKASSVVERIQELQANGSLTGVIDDRGKFIYISQEELEAVAKFVRQRGRVSITELAENSNRLINLNPGKQTSTVEAI</sequence>
<evidence type="ECO:0000256" key="4">
    <source>
        <dbReference type="ARBA" id="ARBA00022692"/>
    </source>
</evidence>
<dbReference type="InterPro" id="IPR050899">
    <property type="entry name" value="DDRGK_domain-containing"/>
</dbReference>
<feature type="compositionally biased region" description="Acidic residues" evidence="11">
    <location>
        <begin position="86"/>
        <end position="100"/>
    </location>
</feature>
<feature type="compositionally biased region" description="Basic and acidic residues" evidence="11">
    <location>
        <begin position="122"/>
        <end position="177"/>
    </location>
</feature>
<evidence type="ECO:0000256" key="9">
    <source>
        <dbReference type="ARBA" id="ARBA00049608"/>
    </source>
</evidence>
<keyword evidence="6" id="KW-0256">Endoplasmic reticulum</keyword>
<evidence type="ECO:0000256" key="3">
    <source>
        <dbReference type="ARBA" id="ARBA00018218"/>
    </source>
</evidence>
<keyword evidence="5" id="KW-0833">Ubl conjugation pathway</keyword>
<dbReference type="GO" id="GO:0005789">
    <property type="term" value="C:endoplasmic reticulum membrane"/>
    <property type="evidence" value="ECO:0007669"/>
    <property type="project" value="UniProtKB-SubCell"/>
</dbReference>
<comment type="subunit">
    <text evidence="10">Interacts with Atg9; the interaction is transient.</text>
</comment>
<feature type="transmembrane region" description="Helical" evidence="12">
    <location>
        <begin position="6"/>
        <end position="24"/>
    </location>
</feature>
<dbReference type="SMART" id="SM01128">
    <property type="entry name" value="DDRGK"/>
    <property type="match status" value="1"/>
</dbReference>
<protein>
    <recommendedName>
        <fullName evidence="3">DDRGK domain-containing protein 1</fullName>
    </recommendedName>
</protein>
<dbReference type="PANTHER" id="PTHR48176:SF1">
    <property type="entry name" value="DDRGK DOMAIN-CONTAINING PROTEIN 1"/>
    <property type="match status" value="1"/>
</dbReference>
<evidence type="ECO:0000313" key="13">
    <source>
        <dbReference type="EMBL" id="KOX80208.1"/>
    </source>
</evidence>
<feature type="region of interest" description="Disordered" evidence="11">
    <location>
        <begin position="61"/>
        <end position="177"/>
    </location>
</feature>
<evidence type="ECO:0000256" key="5">
    <source>
        <dbReference type="ARBA" id="ARBA00022786"/>
    </source>
</evidence>
<accession>A0A0N0U7B6</accession>
<name>A0A0N0U7B6_9HYME</name>
<keyword evidence="14" id="KW-1185">Reference proteome</keyword>
<evidence type="ECO:0000256" key="6">
    <source>
        <dbReference type="ARBA" id="ARBA00022824"/>
    </source>
</evidence>
<dbReference type="PANTHER" id="PTHR48176">
    <property type="entry name" value="DDRGK DOMAIN-CONTAINING PROTEIN 1"/>
    <property type="match status" value="1"/>
</dbReference>
<dbReference type="EMBL" id="KQ435706">
    <property type="protein sequence ID" value="KOX80208.1"/>
    <property type="molecule type" value="Genomic_DNA"/>
</dbReference>
<gene>
    <name evidence="13" type="ORF">WN51_08385</name>
</gene>
<evidence type="ECO:0000256" key="7">
    <source>
        <dbReference type="ARBA" id="ARBA00022989"/>
    </source>
</evidence>
<keyword evidence="8 12" id="KW-0472">Membrane</keyword>